<dbReference type="Proteomes" id="UP000239425">
    <property type="component" value="Unassembled WGS sequence"/>
</dbReference>
<keyword evidence="2" id="KW-1185">Reference proteome</keyword>
<protein>
    <submittedName>
        <fullName evidence="1">Uncharacterized protein</fullName>
    </submittedName>
</protein>
<sequence>MKSNIIYLQNIHTWGKDYPPQLRVNYYDLIKSQYINNPQQKEEDTFS</sequence>
<organism evidence="1 2">
    <name type="scientific">Holospora curviuscula</name>
    <dbReference type="NCBI Taxonomy" id="1082868"/>
    <lineage>
        <taxon>Bacteria</taxon>
        <taxon>Pseudomonadati</taxon>
        <taxon>Pseudomonadota</taxon>
        <taxon>Alphaproteobacteria</taxon>
        <taxon>Holosporales</taxon>
        <taxon>Holosporaceae</taxon>
        <taxon>Holospora</taxon>
    </lineage>
</organism>
<reference evidence="1 2" key="1">
    <citation type="submission" date="2017-11" db="EMBL/GenBank/DDBJ databases">
        <title>Comparative genomic analysis of Holospora spp., intranuclear symbionts of paramecia.</title>
        <authorList>
            <person name="Garushyants S.K."/>
            <person name="Beliavskaya A."/>
            <person name="Malko D.B."/>
            <person name="Logacheva M.D."/>
            <person name="Rautian M.S."/>
            <person name="Gelfand M.S."/>
        </authorList>
    </citation>
    <scope>NUCLEOTIDE SEQUENCE [LARGE SCALE GENOMIC DNA]</scope>
    <source>
        <strain evidence="2">02AZ16</strain>
    </source>
</reference>
<dbReference type="RefSeq" id="WP_165780670.1">
    <property type="nucleotide sequence ID" value="NZ_PHHC01000079.1"/>
</dbReference>
<accession>A0A2S5R9J4</accession>
<proteinExistence type="predicted"/>
<evidence type="ECO:0000313" key="1">
    <source>
        <dbReference type="EMBL" id="PPE03999.1"/>
    </source>
</evidence>
<name>A0A2S5R9J4_9PROT</name>
<comment type="caution">
    <text evidence="1">The sequence shown here is derived from an EMBL/GenBank/DDBJ whole genome shotgun (WGS) entry which is preliminary data.</text>
</comment>
<evidence type="ECO:0000313" key="2">
    <source>
        <dbReference type="Proteomes" id="UP000239425"/>
    </source>
</evidence>
<dbReference type="EMBL" id="PHHC01000079">
    <property type="protein sequence ID" value="PPE03999.1"/>
    <property type="molecule type" value="Genomic_DNA"/>
</dbReference>
<gene>
    <name evidence="1" type="ORF">HCUR_00534</name>
</gene>
<dbReference type="AlphaFoldDB" id="A0A2S5R9J4"/>